<accession>X1GC69</accession>
<dbReference type="AlphaFoldDB" id="X1GC69"/>
<evidence type="ECO:0000313" key="2">
    <source>
        <dbReference type="EMBL" id="GAH39189.1"/>
    </source>
</evidence>
<comment type="caution">
    <text evidence="2">The sequence shown here is derived from an EMBL/GenBank/DDBJ whole genome shotgun (WGS) entry which is preliminary data.</text>
</comment>
<dbReference type="Gene3D" id="3.90.180.10">
    <property type="entry name" value="Medium-chain alcohol dehydrogenases, catalytic domain"/>
    <property type="match status" value="1"/>
</dbReference>
<feature type="domain" description="Alcohol dehydrogenase-like N-terminal" evidence="1">
    <location>
        <begin position="24"/>
        <end position="94"/>
    </location>
</feature>
<name>X1GC69_9ZZZZ</name>
<gene>
    <name evidence="2" type="ORF">S03H2_22707</name>
</gene>
<dbReference type="EMBL" id="BARU01012276">
    <property type="protein sequence ID" value="GAH39189.1"/>
    <property type="molecule type" value="Genomic_DNA"/>
</dbReference>
<dbReference type="InterPro" id="IPR011032">
    <property type="entry name" value="GroES-like_sf"/>
</dbReference>
<feature type="non-terminal residue" evidence="2">
    <location>
        <position position="1"/>
    </location>
</feature>
<sequence>IVYTKYGPPDVLELKEVEKPTPRDNEVLIKIYATTVTTADSNVRGFVFVPAGFGFLPRIMFGLRKPNKTILGTELAGEIEAVGKGVKIFRKGDQLKLK</sequence>
<evidence type="ECO:0000259" key="1">
    <source>
        <dbReference type="Pfam" id="PF08240"/>
    </source>
</evidence>
<dbReference type="InterPro" id="IPR013154">
    <property type="entry name" value="ADH-like_N"/>
</dbReference>
<organism evidence="2">
    <name type="scientific">marine sediment metagenome</name>
    <dbReference type="NCBI Taxonomy" id="412755"/>
    <lineage>
        <taxon>unclassified sequences</taxon>
        <taxon>metagenomes</taxon>
        <taxon>ecological metagenomes</taxon>
    </lineage>
</organism>
<dbReference type="SUPFAM" id="SSF50129">
    <property type="entry name" value="GroES-like"/>
    <property type="match status" value="1"/>
</dbReference>
<dbReference type="Pfam" id="PF08240">
    <property type="entry name" value="ADH_N"/>
    <property type="match status" value="1"/>
</dbReference>
<protein>
    <recommendedName>
        <fullName evidence="1">Alcohol dehydrogenase-like N-terminal domain-containing protein</fullName>
    </recommendedName>
</protein>
<proteinExistence type="predicted"/>
<reference evidence="2" key="1">
    <citation type="journal article" date="2014" name="Front. Microbiol.">
        <title>High frequency of phylogenetically diverse reductive dehalogenase-homologous genes in deep subseafloor sedimentary metagenomes.</title>
        <authorList>
            <person name="Kawai M."/>
            <person name="Futagami T."/>
            <person name="Toyoda A."/>
            <person name="Takaki Y."/>
            <person name="Nishi S."/>
            <person name="Hori S."/>
            <person name="Arai W."/>
            <person name="Tsubouchi T."/>
            <person name="Morono Y."/>
            <person name="Uchiyama I."/>
            <person name="Ito T."/>
            <person name="Fujiyama A."/>
            <person name="Inagaki F."/>
            <person name="Takami H."/>
        </authorList>
    </citation>
    <scope>NUCLEOTIDE SEQUENCE</scope>
    <source>
        <strain evidence="2">Expedition CK06-06</strain>
    </source>
</reference>